<accession>A0A835YZL6</accession>
<feature type="compositionally biased region" description="Basic and acidic residues" evidence="1">
    <location>
        <begin position="597"/>
        <end position="611"/>
    </location>
</feature>
<name>A0A835YZL6_9STRA</name>
<feature type="transmembrane region" description="Helical" evidence="2">
    <location>
        <begin position="552"/>
        <end position="571"/>
    </location>
</feature>
<dbReference type="PANTHER" id="PTHR11319">
    <property type="entry name" value="G PROTEIN-COUPLED RECEPTOR-RELATED"/>
    <property type="match status" value="1"/>
</dbReference>
<dbReference type="OrthoDB" id="5950997at2759"/>
<evidence type="ECO:0008006" key="5">
    <source>
        <dbReference type="Google" id="ProtNLM"/>
    </source>
</evidence>
<feature type="transmembrane region" description="Helical" evidence="2">
    <location>
        <begin position="374"/>
        <end position="394"/>
    </location>
</feature>
<evidence type="ECO:0000313" key="4">
    <source>
        <dbReference type="Proteomes" id="UP000664859"/>
    </source>
</evidence>
<gene>
    <name evidence="3" type="ORF">JKP88DRAFT_316043</name>
</gene>
<evidence type="ECO:0000313" key="3">
    <source>
        <dbReference type="EMBL" id="KAG5183689.1"/>
    </source>
</evidence>
<feature type="transmembrane region" description="Helical" evidence="2">
    <location>
        <begin position="287"/>
        <end position="307"/>
    </location>
</feature>
<keyword evidence="2" id="KW-1133">Transmembrane helix</keyword>
<protein>
    <recommendedName>
        <fullName evidence="5">TRP C-terminal domain-containing protein</fullName>
    </recommendedName>
</protein>
<feature type="transmembrane region" description="Helical" evidence="2">
    <location>
        <begin position="523"/>
        <end position="540"/>
    </location>
</feature>
<sequence length="622" mass="67408">MGTFSKNVATLCFVGGFGSSDTWLNTGNSCADVDDIPEAATAEASPKALLPTDRPSFISCGIGFYSPDDNTCALCADVPGLNCTQSATTIATLPISPGYWRSNTASTVVRECWNADACSGGRASLSADSAAAYCTEGYIGPYCAVCNAALDYAPSSFSAYKCERCTASSRAATYAALVAFLLVAIAAAIYLLPVMETKRKSRRAIACGWPLWLRNRLPQCLCRQRQWSFRGEYLRIPIIVVQLLWGIVAATGLQMPANFQAFFTRIAIAPDLFALGCAAHLSFFDKLLLVTLLPLLPVVLLVLSWLLSTRRMSVLAPDSADSTAVAAAAAARAEALRRHWTAFLAFTFLIFGGVSSSIFLTFSCEEFPELGKWYLLMLFVYPIGITGLHAVMIWRKRQLDAHRSNNTTAKVPHECENTFGADRSSNGTAPPNSSVALTDAAAATDPQHGLVHASAFLWSQYTDKADWWELVECTRRLLLTGFIAFILPGRAGQAAVSMLFAFASVVVFTVVRPHKERGERCQYLLGSIIIYMSTATALFMKLNVTGDLQSQRIVGALLIMLNVALIVAAVLQTFGEVWRIVKDAARAGVAVPVEEQQEPRRNPESSRHVLEESVASMPASSY</sequence>
<dbReference type="EMBL" id="JAFCMP010000190">
    <property type="protein sequence ID" value="KAG5183689.1"/>
    <property type="molecule type" value="Genomic_DNA"/>
</dbReference>
<proteinExistence type="predicted"/>
<keyword evidence="4" id="KW-1185">Reference proteome</keyword>
<feature type="transmembrane region" description="Helical" evidence="2">
    <location>
        <begin position="171"/>
        <end position="193"/>
    </location>
</feature>
<evidence type="ECO:0000256" key="2">
    <source>
        <dbReference type="SAM" id="Phobius"/>
    </source>
</evidence>
<evidence type="ECO:0000256" key="1">
    <source>
        <dbReference type="SAM" id="MobiDB-lite"/>
    </source>
</evidence>
<keyword evidence="2" id="KW-0812">Transmembrane</keyword>
<organism evidence="3 4">
    <name type="scientific">Tribonema minus</name>
    <dbReference type="NCBI Taxonomy" id="303371"/>
    <lineage>
        <taxon>Eukaryota</taxon>
        <taxon>Sar</taxon>
        <taxon>Stramenopiles</taxon>
        <taxon>Ochrophyta</taxon>
        <taxon>PX clade</taxon>
        <taxon>Xanthophyceae</taxon>
        <taxon>Tribonematales</taxon>
        <taxon>Tribonemataceae</taxon>
        <taxon>Tribonema</taxon>
    </lineage>
</organism>
<feature type="region of interest" description="Disordered" evidence="1">
    <location>
        <begin position="593"/>
        <end position="622"/>
    </location>
</feature>
<feature type="transmembrane region" description="Helical" evidence="2">
    <location>
        <begin position="233"/>
        <end position="253"/>
    </location>
</feature>
<feature type="transmembrane region" description="Helical" evidence="2">
    <location>
        <begin position="493"/>
        <end position="511"/>
    </location>
</feature>
<feature type="transmembrane region" description="Helical" evidence="2">
    <location>
        <begin position="342"/>
        <end position="362"/>
    </location>
</feature>
<dbReference type="PANTHER" id="PTHR11319:SF35">
    <property type="entry name" value="OUTER MEMBRANE PROTEIN PMPC-RELATED"/>
    <property type="match status" value="1"/>
</dbReference>
<dbReference type="Proteomes" id="UP000664859">
    <property type="component" value="Unassembled WGS sequence"/>
</dbReference>
<dbReference type="AlphaFoldDB" id="A0A835YZL6"/>
<comment type="caution">
    <text evidence="3">The sequence shown here is derived from an EMBL/GenBank/DDBJ whole genome shotgun (WGS) entry which is preliminary data.</text>
</comment>
<reference evidence="3" key="1">
    <citation type="submission" date="2021-02" db="EMBL/GenBank/DDBJ databases">
        <title>First Annotated Genome of the Yellow-green Alga Tribonema minus.</title>
        <authorList>
            <person name="Mahan K.M."/>
        </authorList>
    </citation>
    <scope>NUCLEOTIDE SEQUENCE</scope>
    <source>
        <strain evidence="3">UTEX B ZZ1240</strain>
    </source>
</reference>
<keyword evidence="2" id="KW-0472">Membrane</keyword>